<feature type="compositionally biased region" description="Basic and acidic residues" evidence="1">
    <location>
        <begin position="1"/>
        <end position="15"/>
    </location>
</feature>
<protein>
    <recommendedName>
        <fullName evidence="5">Anti-sigma-D factor RsdA sigma factor binding region domain-containing protein</fullName>
    </recommendedName>
</protein>
<feature type="compositionally biased region" description="Basic and acidic residues" evidence="1">
    <location>
        <begin position="189"/>
        <end position="201"/>
    </location>
</feature>
<keyword evidence="2" id="KW-0812">Transmembrane</keyword>
<feature type="region of interest" description="Disordered" evidence="1">
    <location>
        <begin position="241"/>
        <end position="281"/>
    </location>
</feature>
<accession>A0AB38VTV1</accession>
<keyword evidence="2" id="KW-1133">Transmembrane helix</keyword>
<dbReference type="EMBL" id="LR134377">
    <property type="protein sequence ID" value="VEH04815.1"/>
    <property type="molecule type" value="Genomic_DNA"/>
</dbReference>
<dbReference type="Proteomes" id="UP000271380">
    <property type="component" value="Chromosome"/>
</dbReference>
<dbReference type="AlphaFoldDB" id="A0AB38VTV1"/>
<reference evidence="3 4" key="1">
    <citation type="submission" date="2018-12" db="EMBL/GenBank/DDBJ databases">
        <authorList>
            <consortium name="Pathogen Informatics"/>
        </authorList>
    </citation>
    <scope>NUCLEOTIDE SEQUENCE [LARGE SCALE GENOMIC DNA]</scope>
    <source>
        <strain evidence="3 4">NCTC949</strain>
    </source>
</reference>
<proteinExistence type="predicted"/>
<feature type="region of interest" description="Disordered" evidence="1">
    <location>
        <begin position="1"/>
        <end position="20"/>
    </location>
</feature>
<evidence type="ECO:0008006" key="5">
    <source>
        <dbReference type="Google" id="ProtNLM"/>
    </source>
</evidence>
<feature type="transmembrane region" description="Helical" evidence="2">
    <location>
        <begin position="97"/>
        <end position="119"/>
    </location>
</feature>
<evidence type="ECO:0000256" key="2">
    <source>
        <dbReference type="SAM" id="Phobius"/>
    </source>
</evidence>
<feature type="compositionally biased region" description="Low complexity" evidence="1">
    <location>
        <begin position="209"/>
        <end position="221"/>
    </location>
</feature>
<dbReference type="RefSeq" id="WP_126316328.1">
    <property type="nucleotide sequence ID" value="NZ_LR134377.1"/>
</dbReference>
<organism evidence="3 4">
    <name type="scientific">Corynebacterium kutscheri</name>
    <dbReference type="NCBI Taxonomy" id="35755"/>
    <lineage>
        <taxon>Bacteria</taxon>
        <taxon>Bacillati</taxon>
        <taxon>Actinomycetota</taxon>
        <taxon>Actinomycetes</taxon>
        <taxon>Mycobacteriales</taxon>
        <taxon>Corynebacteriaceae</taxon>
        <taxon>Corynebacterium</taxon>
    </lineage>
</organism>
<name>A0AB38VTV1_9CORY</name>
<sequence>MAQRYDADHLPHGEGEDSSEYLTDIQADDVLISALARGEDPTGGTDPLAGLLLGLREEVTAASPAPTLTELGLDDDSFPATNVISLDKRRRGWSGRIASGLVGAAAATLMITGSATMIYNADENSALYGLKQQIFTGTDREAVVQLASALEEANSRNESGDVEGAKAAIERAQAAVEKLNERAMPAMEKSGDKAQDSEQRSVQETGPSVVTTTVTEPAETVTHTVAPSDVVVTVTQTVVPPVLSTSNSAVAPVQTASSTSATEPESPNDQLPIQIPDLGGR</sequence>
<evidence type="ECO:0000313" key="3">
    <source>
        <dbReference type="EMBL" id="VEH04815.1"/>
    </source>
</evidence>
<feature type="region of interest" description="Disordered" evidence="1">
    <location>
        <begin position="185"/>
        <end position="221"/>
    </location>
</feature>
<feature type="compositionally biased region" description="Low complexity" evidence="1">
    <location>
        <begin position="255"/>
        <end position="267"/>
    </location>
</feature>
<gene>
    <name evidence="3" type="ORF">NCTC949_00285</name>
</gene>
<evidence type="ECO:0000256" key="1">
    <source>
        <dbReference type="SAM" id="MobiDB-lite"/>
    </source>
</evidence>
<keyword evidence="2" id="KW-0472">Membrane</keyword>
<evidence type="ECO:0000313" key="4">
    <source>
        <dbReference type="Proteomes" id="UP000271380"/>
    </source>
</evidence>